<feature type="region of interest" description="Disordered" evidence="1">
    <location>
        <begin position="350"/>
        <end position="420"/>
    </location>
</feature>
<dbReference type="EMBL" id="BEGY01000017">
    <property type="protein sequence ID" value="GAX76454.1"/>
    <property type="molecule type" value="Genomic_DNA"/>
</dbReference>
<feature type="compositionally biased region" description="Low complexity" evidence="1">
    <location>
        <begin position="123"/>
        <end position="138"/>
    </location>
</feature>
<sequence>MIRFWRALGKRRPRGGGKGGLKRIDSFSYMIPALLGNDCVRFVAEQAKAMSEREKYEADAAAAKAAATAASSSALQTNSSQASAVVNSPSKRVSLAVSGNEASPTRPSPKIAKATDLASLLKSPSRGPRSSARSVGGSKQDSLQSPNANPPLRSTASPASSAPVTAASAFASSAAGRPIDPGSPILDGTSSALQPKEWAQGQNLEELIDRETYKLKRLRSTVSSTKTQVLDRKKGGKTQGFKAEGGMSPSQSTDAGTGSGADSAGISGPAGFIGQAPSGVLRPKTAAAVTALRVSIGTAEELAKHAVSAGFGRSAVMGAAKPGSSRPQTAGPTQQGSVVLPALEAIATTTITPPTTSLPVNSLASSNPQSRTQPLPAGSAAPAALVTHPQSSPSKAEVLPETPRQQPMIPPSPPRAPPGSLFQRFAFAVGRPGSVMEAPAVDPDRPLSEPLGLVRPATSGSFTSPTRSGGYQLDQRLRAASWDVQPGTFSGSPMTPAPPTSSRLGKIGSFFGGGNNAGSFNELRAASAPPVKSSPAASSQTEAVHDGAAPPGPFPSTHSVSTSLDAQHLLGRPSQTAVARRLGLLQSAHSAASEGRTLPAGSTSADGSPGGPALAAPIVSIGRTGSTMAARRAANLRLMRQSTTAAEEEVTENADAYHPASPSRSDKKDTLDLSSVSSSPDSPMLPATSKEENRAMEEEARAMLLGDGLTVSAGAGGSVLGGGKKGGLWGKAGTKTGAVLKMAKVAGIKWGDSTQPVQVDERPDGSAMLSMYSNRVNTAWTEEWADSGAWGIPHVFTLEEQDRWGVREGSKVDTMAQRVRNGQMAYWFLAGEDYMQLPDGATGLSPDLWTSDPYTVMGRCRPGLLHGRKSLLRGHSFQSRVLAQLALAIREAAGDIAVLKANIIIHVNDHQQEEATRMLWDHKFYGFKRENVIIIPQPKRNGYQYDPQGQRFISDDADITRSKTTGTGMAAMQLNWHPDAFVLSADGLVDILPASPVDILTQRGVQWLHCLRARDMAVYSGEVLMDLSFLSQAIWLREMRKAAVVTQAIVSDLMFRVRGLDSIILGQGGENINVELRMCETASHRMSEIVNEAKRSNNGDVAGGLQRYMFHVPSMKKLFSSNTSFKPKLKVRNNLLYASMDIADVTRVPGANLAAVEVPALPHFLTTHKDLEEMLICTEKQNANGMLIGLLESLKPAPDTHASNAGQPEVFEIEKDQFCNTTVFVDGSMSNLLAIRVALGCCRPGKDVVHLVNFVTDVSQSEAAKQLVTTVLDRLTNRPSAEVRIHAVVRGGRSLLDAMEQYVTVSRCDLVVVPSNALSSKEAALGSVALAILKRLEVPIIIVTPKAAKAVELLYTSHQLRMMLMVEGYAMPLLEYCCERMLVGRRGDKLTLTQNYSSRSATDQQKGNLRRFMTDFKTVASMKHAGGLNDMVLDGTFHEVVDEALADYGYNLLAMQLPPGSKTISKSLLTLMGTSKAAVLVMKQRMR</sequence>
<evidence type="ECO:0000313" key="2">
    <source>
        <dbReference type="EMBL" id="GAX76454.1"/>
    </source>
</evidence>
<evidence type="ECO:0000256" key="1">
    <source>
        <dbReference type="SAM" id="MobiDB-lite"/>
    </source>
</evidence>
<name>A0A250X033_9CHLO</name>
<comment type="caution">
    <text evidence="2">The sequence shown here is derived from an EMBL/GenBank/DDBJ whole genome shotgun (WGS) entry which is preliminary data.</text>
</comment>
<organism evidence="2 3">
    <name type="scientific">Chlamydomonas eustigma</name>
    <dbReference type="NCBI Taxonomy" id="1157962"/>
    <lineage>
        <taxon>Eukaryota</taxon>
        <taxon>Viridiplantae</taxon>
        <taxon>Chlorophyta</taxon>
        <taxon>core chlorophytes</taxon>
        <taxon>Chlorophyceae</taxon>
        <taxon>CS clade</taxon>
        <taxon>Chlamydomonadales</taxon>
        <taxon>Chlamydomonadaceae</taxon>
        <taxon>Chlamydomonas</taxon>
    </lineage>
</organism>
<accession>A0A250X033</accession>
<evidence type="ECO:0000313" key="3">
    <source>
        <dbReference type="Proteomes" id="UP000232323"/>
    </source>
</evidence>
<feature type="region of interest" description="Disordered" evidence="1">
    <location>
        <begin position="487"/>
        <end position="509"/>
    </location>
</feature>
<feature type="region of interest" description="Disordered" evidence="1">
    <location>
        <begin position="590"/>
        <end position="611"/>
    </location>
</feature>
<feature type="compositionally biased region" description="Pro residues" evidence="1">
    <location>
        <begin position="408"/>
        <end position="417"/>
    </location>
</feature>
<dbReference type="SUPFAM" id="SSF52402">
    <property type="entry name" value="Adenine nucleotide alpha hydrolases-like"/>
    <property type="match status" value="1"/>
</dbReference>
<dbReference type="Proteomes" id="UP000232323">
    <property type="component" value="Unassembled WGS sequence"/>
</dbReference>
<feature type="region of interest" description="Disordered" evidence="1">
    <location>
        <begin position="525"/>
        <end position="561"/>
    </location>
</feature>
<proteinExistence type="predicted"/>
<reference evidence="2 3" key="1">
    <citation type="submission" date="2017-08" db="EMBL/GenBank/DDBJ databases">
        <title>Acidophilic green algal genome provides insights into adaptation to an acidic environment.</title>
        <authorList>
            <person name="Hirooka S."/>
            <person name="Hirose Y."/>
            <person name="Kanesaki Y."/>
            <person name="Higuchi S."/>
            <person name="Fujiwara T."/>
            <person name="Onuma R."/>
            <person name="Era A."/>
            <person name="Ohbayashi R."/>
            <person name="Uzuka A."/>
            <person name="Nozaki H."/>
            <person name="Yoshikawa H."/>
            <person name="Miyagishima S.Y."/>
        </authorList>
    </citation>
    <scope>NUCLEOTIDE SEQUENCE [LARGE SCALE GENOMIC DNA]</scope>
    <source>
        <strain evidence="2 3">NIES-2499</strain>
    </source>
</reference>
<feature type="compositionally biased region" description="Polar residues" evidence="1">
    <location>
        <begin position="357"/>
        <end position="373"/>
    </location>
</feature>
<protein>
    <submittedName>
        <fullName evidence="2">Uncharacterized protein</fullName>
    </submittedName>
</protein>
<feature type="compositionally biased region" description="Low complexity" evidence="1">
    <location>
        <begin position="252"/>
        <end position="270"/>
    </location>
</feature>
<feature type="compositionally biased region" description="Low complexity" evidence="1">
    <location>
        <begin position="672"/>
        <end position="682"/>
    </location>
</feature>
<dbReference type="OrthoDB" id="537258at2759"/>
<feature type="region of interest" description="Disordered" evidence="1">
    <location>
        <begin position="219"/>
        <end position="270"/>
    </location>
</feature>
<dbReference type="Gene3D" id="3.40.50.12370">
    <property type="match status" value="1"/>
</dbReference>
<feature type="region of interest" description="Disordered" evidence="1">
    <location>
        <begin position="643"/>
        <end position="693"/>
    </location>
</feature>
<dbReference type="CDD" id="cd00293">
    <property type="entry name" value="USP-like"/>
    <property type="match status" value="1"/>
</dbReference>
<keyword evidence="3" id="KW-1185">Reference proteome</keyword>
<feature type="compositionally biased region" description="Low complexity" evidence="1">
    <location>
        <begin position="374"/>
        <end position="385"/>
    </location>
</feature>
<gene>
    <name evidence="2" type="ORF">CEUSTIGMA_g3899.t1</name>
</gene>
<feature type="region of interest" description="Disordered" evidence="1">
    <location>
        <begin position="119"/>
        <end position="160"/>
    </location>
</feature>
<feature type="compositionally biased region" description="Low complexity" evidence="1">
    <location>
        <begin position="525"/>
        <end position="539"/>
    </location>
</feature>